<dbReference type="OMA" id="ETPGTHG"/>
<evidence type="ECO:0000256" key="7">
    <source>
        <dbReference type="ARBA" id="ARBA00023157"/>
    </source>
</evidence>
<dbReference type="GO" id="GO:0060070">
    <property type="term" value="P:canonical Wnt signaling pathway"/>
    <property type="evidence" value="ECO:0007669"/>
    <property type="project" value="TreeGrafter"/>
</dbReference>
<dbReference type="GO" id="GO:0005125">
    <property type="term" value="F:cytokine activity"/>
    <property type="evidence" value="ECO:0007669"/>
    <property type="project" value="TreeGrafter"/>
</dbReference>
<dbReference type="SMART" id="SM00097">
    <property type="entry name" value="WNT1"/>
    <property type="match status" value="1"/>
</dbReference>
<dbReference type="PRINTS" id="PR01349">
    <property type="entry name" value="WNTPROTEIN"/>
</dbReference>
<dbReference type="Pfam" id="PF00110">
    <property type="entry name" value="wnt"/>
    <property type="match status" value="1"/>
</dbReference>
<dbReference type="GO" id="GO:0005615">
    <property type="term" value="C:extracellular space"/>
    <property type="evidence" value="ECO:0007669"/>
    <property type="project" value="TreeGrafter"/>
</dbReference>
<dbReference type="Gene3D" id="3.30.2460.20">
    <property type="match status" value="1"/>
</dbReference>
<dbReference type="PANTHER" id="PTHR12027:SF101">
    <property type="entry name" value="PROTEIN WNT-4"/>
    <property type="match status" value="1"/>
</dbReference>
<evidence type="ECO:0000256" key="4">
    <source>
        <dbReference type="ARBA" id="ARBA00022525"/>
    </source>
</evidence>
<dbReference type="AlphaFoldDB" id="A0A915ID16"/>
<dbReference type="InterPro" id="IPR005817">
    <property type="entry name" value="Wnt"/>
</dbReference>
<keyword evidence="8" id="KW-0325">Glycoprotein</keyword>
<reference evidence="12" key="1">
    <citation type="submission" date="2022-11" db="UniProtKB">
        <authorList>
            <consortium name="WormBaseParasite"/>
        </authorList>
    </citation>
    <scope>IDENTIFICATION</scope>
</reference>
<keyword evidence="6 10" id="KW-0879">Wnt signaling pathway</keyword>
<protein>
    <recommendedName>
        <fullName evidence="10">Protein Wnt</fullName>
    </recommendedName>
</protein>
<sequence length="206" mass="23236">MLFRVLKTSPKFFPPSKTQENPKFRLKSKNTMPKFSKLAKAGSIENNIRLQCKCHGVSGSCELRTCWRTMPPFREIGQILKDKFDGATETKLAAPLGAHGPGSNSPRKGLVPVNLSFKPHTAEDLVYLTPSPSYCTYDNETETHGTHGRICNRTSKAIDGCELLCCGRGYVTKMEKRIERCQCKFHWCCYVKCKECEIMEEVSTCL</sequence>
<dbReference type="InterPro" id="IPR018161">
    <property type="entry name" value="Wnt_CS"/>
</dbReference>
<comment type="function">
    <text evidence="10">Ligand for members of the frizzled family of seven transmembrane receptors.</text>
</comment>
<dbReference type="GO" id="GO:0000902">
    <property type="term" value="P:cell morphogenesis"/>
    <property type="evidence" value="ECO:0007669"/>
    <property type="project" value="UniProtKB-ARBA"/>
</dbReference>
<evidence type="ECO:0000313" key="12">
    <source>
        <dbReference type="WBParaSite" id="nRc.2.0.1.t11111-RA"/>
    </source>
</evidence>
<evidence type="ECO:0000256" key="6">
    <source>
        <dbReference type="ARBA" id="ARBA00022687"/>
    </source>
</evidence>
<dbReference type="PROSITE" id="PS00246">
    <property type="entry name" value="WNT1"/>
    <property type="match status" value="1"/>
</dbReference>
<comment type="subcellular location">
    <subcellularLocation>
        <location evidence="1 10">Secreted</location>
        <location evidence="1 10">Extracellular space</location>
        <location evidence="1 10">Extracellular matrix</location>
    </subcellularLocation>
</comment>
<proteinExistence type="inferred from homology"/>
<dbReference type="InterPro" id="IPR043158">
    <property type="entry name" value="Wnt_C"/>
</dbReference>
<dbReference type="WBParaSite" id="nRc.2.0.1.t11111-RA">
    <property type="protein sequence ID" value="nRc.2.0.1.t11111-RA"/>
    <property type="gene ID" value="nRc.2.0.1.g11111"/>
</dbReference>
<comment type="similarity">
    <text evidence="2 10">Belongs to the Wnt family.</text>
</comment>
<keyword evidence="4" id="KW-0964">Secreted</keyword>
<keyword evidence="9" id="KW-0449">Lipoprotein</keyword>
<evidence type="ECO:0000256" key="8">
    <source>
        <dbReference type="ARBA" id="ARBA00023180"/>
    </source>
</evidence>
<dbReference type="GO" id="GO:0030182">
    <property type="term" value="P:neuron differentiation"/>
    <property type="evidence" value="ECO:0007669"/>
    <property type="project" value="TreeGrafter"/>
</dbReference>
<keyword evidence="3 10" id="KW-0217">Developmental protein</keyword>
<accession>A0A915ID16</accession>
<evidence type="ECO:0000256" key="5">
    <source>
        <dbReference type="ARBA" id="ARBA00022530"/>
    </source>
</evidence>
<evidence type="ECO:0000256" key="1">
    <source>
        <dbReference type="ARBA" id="ARBA00004498"/>
    </source>
</evidence>
<dbReference type="Proteomes" id="UP000887565">
    <property type="component" value="Unplaced"/>
</dbReference>
<evidence type="ECO:0000313" key="11">
    <source>
        <dbReference type="Proteomes" id="UP000887565"/>
    </source>
</evidence>
<dbReference type="GO" id="GO:0005109">
    <property type="term" value="F:frizzled binding"/>
    <property type="evidence" value="ECO:0007669"/>
    <property type="project" value="TreeGrafter"/>
</dbReference>
<organism evidence="11 12">
    <name type="scientific">Romanomermis culicivorax</name>
    <name type="common">Nematode worm</name>
    <dbReference type="NCBI Taxonomy" id="13658"/>
    <lineage>
        <taxon>Eukaryota</taxon>
        <taxon>Metazoa</taxon>
        <taxon>Ecdysozoa</taxon>
        <taxon>Nematoda</taxon>
        <taxon>Enoplea</taxon>
        <taxon>Dorylaimia</taxon>
        <taxon>Mermithida</taxon>
        <taxon>Mermithoidea</taxon>
        <taxon>Mermithidae</taxon>
        <taxon>Romanomermis</taxon>
    </lineage>
</organism>
<keyword evidence="7" id="KW-1015">Disulfide bond</keyword>
<dbReference type="PANTHER" id="PTHR12027">
    <property type="entry name" value="WNT RELATED"/>
    <property type="match status" value="1"/>
</dbReference>
<name>A0A915ID16_ROMCU</name>
<keyword evidence="11" id="KW-1185">Reference proteome</keyword>
<evidence type="ECO:0000256" key="10">
    <source>
        <dbReference type="RuleBase" id="RU003500"/>
    </source>
</evidence>
<keyword evidence="5" id="KW-0272">Extracellular matrix</keyword>
<evidence type="ECO:0000256" key="9">
    <source>
        <dbReference type="ARBA" id="ARBA00023288"/>
    </source>
</evidence>
<evidence type="ECO:0000256" key="2">
    <source>
        <dbReference type="ARBA" id="ARBA00005683"/>
    </source>
</evidence>
<dbReference type="FunFam" id="3.30.2460.20:FF:000001">
    <property type="entry name" value="Wnt homolog"/>
    <property type="match status" value="1"/>
</dbReference>
<dbReference type="GO" id="GO:0045165">
    <property type="term" value="P:cell fate commitment"/>
    <property type="evidence" value="ECO:0007669"/>
    <property type="project" value="TreeGrafter"/>
</dbReference>
<evidence type="ECO:0000256" key="3">
    <source>
        <dbReference type="ARBA" id="ARBA00022473"/>
    </source>
</evidence>